<dbReference type="STRING" id="1314782.A0A165RQA8"/>
<dbReference type="InterPro" id="IPR050121">
    <property type="entry name" value="Cytochrome_P450_monoxygenase"/>
</dbReference>
<dbReference type="InParanoid" id="A0A165RQA8"/>
<feature type="transmembrane region" description="Helical" evidence="9">
    <location>
        <begin position="347"/>
        <end position="370"/>
    </location>
</feature>
<keyword evidence="5" id="KW-0560">Oxidoreductase</keyword>
<keyword evidence="6 8" id="KW-0408">Iron</keyword>
<dbReference type="GO" id="GO:0020037">
    <property type="term" value="F:heme binding"/>
    <property type="evidence" value="ECO:0007669"/>
    <property type="project" value="InterPro"/>
</dbReference>
<dbReference type="AlphaFoldDB" id="A0A165RQA8"/>
<keyword evidence="11" id="KW-1185">Reference proteome</keyword>
<accession>A0A165RQA8</accession>
<feature type="transmembrane region" description="Helical" evidence="9">
    <location>
        <begin position="36"/>
        <end position="53"/>
    </location>
</feature>
<dbReference type="Gene3D" id="1.10.630.10">
    <property type="entry name" value="Cytochrome P450"/>
    <property type="match status" value="1"/>
</dbReference>
<evidence type="ECO:0000313" key="10">
    <source>
        <dbReference type="EMBL" id="KZT24130.1"/>
    </source>
</evidence>
<comment type="cofactor">
    <cofactor evidence="1 8">
        <name>heme</name>
        <dbReference type="ChEBI" id="CHEBI:30413"/>
    </cofactor>
</comment>
<comment type="similarity">
    <text evidence="3">Belongs to the cytochrome P450 family.</text>
</comment>
<dbReference type="GO" id="GO:0005506">
    <property type="term" value="F:iron ion binding"/>
    <property type="evidence" value="ECO:0007669"/>
    <property type="project" value="InterPro"/>
</dbReference>
<evidence type="ECO:0000256" key="5">
    <source>
        <dbReference type="ARBA" id="ARBA00023002"/>
    </source>
</evidence>
<dbReference type="PRINTS" id="PR00463">
    <property type="entry name" value="EP450I"/>
</dbReference>
<dbReference type="InterPro" id="IPR001128">
    <property type="entry name" value="Cyt_P450"/>
</dbReference>
<evidence type="ECO:0000256" key="2">
    <source>
        <dbReference type="ARBA" id="ARBA00005179"/>
    </source>
</evidence>
<evidence type="ECO:0000256" key="1">
    <source>
        <dbReference type="ARBA" id="ARBA00001971"/>
    </source>
</evidence>
<feature type="binding site" description="axial binding residue" evidence="8">
    <location>
        <position position="494"/>
    </location>
    <ligand>
        <name>heme</name>
        <dbReference type="ChEBI" id="CHEBI:30413"/>
    </ligand>
    <ligandPart>
        <name>Fe</name>
        <dbReference type="ChEBI" id="CHEBI:18248"/>
    </ligandPart>
</feature>
<evidence type="ECO:0000256" key="7">
    <source>
        <dbReference type="ARBA" id="ARBA00023033"/>
    </source>
</evidence>
<keyword evidence="8" id="KW-0349">Heme</keyword>
<dbReference type="OrthoDB" id="6692864at2759"/>
<dbReference type="Proteomes" id="UP000076761">
    <property type="component" value="Unassembled WGS sequence"/>
</dbReference>
<dbReference type="SUPFAM" id="SSF48264">
    <property type="entry name" value="Cytochrome P450"/>
    <property type="match status" value="1"/>
</dbReference>
<keyword evidence="4 8" id="KW-0479">Metal-binding</keyword>
<dbReference type="GO" id="GO:0016705">
    <property type="term" value="F:oxidoreductase activity, acting on paired donors, with incorporation or reduction of molecular oxygen"/>
    <property type="evidence" value="ECO:0007669"/>
    <property type="project" value="InterPro"/>
</dbReference>
<name>A0A165RQA8_9AGAM</name>
<feature type="transmembrane region" description="Helical" evidence="9">
    <location>
        <begin position="65"/>
        <end position="83"/>
    </location>
</feature>
<keyword evidence="7" id="KW-0503">Monooxygenase</keyword>
<organism evidence="10 11">
    <name type="scientific">Neolentinus lepideus HHB14362 ss-1</name>
    <dbReference type="NCBI Taxonomy" id="1314782"/>
    <lineage>
        <taxon>Eukaryota</taxon>
        <taxon>Fungi</taxon>
        <taxon>Dikarya</taxon>
        <taxon>Basidiomycota</taxon>
        <taxon>Agaricomycotina</taxon>
        <taxon>Agaricomycetes</taxon>
        <taxon>Gloeophyllales</taxon>
        <taxon>Gloeophyllaceae</taxon>
        <taxon>Neolentinus</taxon>
    </lineage>
</organism>
<evidence type="ECO:0000256" key="6">
    <source>
        <dbReference type="ARBA" id="ARBA00023004"/>
    </source>
</evidence>
<dbReference type="PANTHER" id="PTHR24305">
    <property type="entry name" value="CYTOCHROME P450"/>
    <property type="match status" value="1"/>
</dbReference>
<dbReference type="EMBL" id="KV425580">
    <property type="protein sequence ID" value="KZT24130.1"/>
    <property type="molecule type" value="Genomic_DNA"/>
</dbReference>
<gene>
    <name evidence="10" type="ORF">NEOLEDRAFT_1095215</name>
</gene>
<sequence length="555" mass="61561">MIVISQEESRLCGFSVVTGIVSWIILNRNPIRGDRAACIVIAAFLTTYCALVYRDFQDALKLSTLLFTVYTCSLATTVVTYRLSPLHPLSSFSGPKFWSASSIYLAVVSAKGRRHHVLADLHRRYGKFVRIGPNHLSISSPHAGHVIYTGANALSKGPTYTMPGHIDAVALFFKVPKEAHSNRKRIWAQALTGNGLSQFYGVIEKRTHELVSYIQRRQDKDGVVDFTECLDHWSYDLMGDMVFGGYNELELMKNGDPDRLIEGGRMATAAAEIFGQAPWLMDIAWHLPASKHIHELRHLAARMMRRRIAAASNEKVGMGFRDLSSYLISEEPGNGRAIPARDLEIDAAIAIVAGSDPIAIAMIFIIYFLLRHPKCYAKLQSDLDQAFPDQEQLTKNKLTTLPYLTAVIDEGLRLTTPFFLQREVPVSGAVIDGVAVPGGTIVAVDSHSQQLSEENFGPDADAFHPERWLPGGLGTDAPLNRQAFTPFSTGRYACSGKMFAMHVMRMAVARLIMSFDMAFPENYDQDAFLGRVRVVRATFLDQPLLVKVQLKAAAK</sequence>
<keyword evidence="9" id="KW-1133">Transmembrane helix</keyword>
<dbReference type="InterPro" id="IPR002401">
    <property type="entry name" value="Cyt_P450_E_grp-I"/>
</dbReference>
<proteinExistence type="inferred from homology"/>
<dbReference type="InterPro" id="IPR036396">
    <property type="entry name" value="Cyt_P450_sf"/>
</dbReference>
<evidence type="ECO:0000256" key="9">
    <source>
        <dbReference type="SAM" id="Phobius"/>
    </source>
</evidence>
<comment type="pathway">
    <text evidence="2">Secondary metabolite biosynthesis.</text>
</comment>
<evidence type="ECO:0000256" key="3">
    <source>
        <dbReference type="ARBA" id="ARBA00010617"/>
    </source>
</evidence>
<evidence type="ECO:0000313" key="11">
    <source>
        <dbReference type="Proteomes" id="UP000076761"/>
    </source>
</evidence>
<keyword evidence="9" id="KW-0472">Membrane</keyword>
<dbReference type="GO" id="GO:0004497">
    <property type="term" value="F:monooxygenase activity"/>
    <property type="evidence" value="ECO:0007669"/>
    <property type="project" value="UniProtKB-KW"/>
</dbReference>
<reference evidence="10 11" key="1">
    <citation type="journal article" date="2016" name="Mol. Biol. Evol.">
        <title>Comparative Genomics of Early-Diverging Mushroom-Forming Fungi Provides Insights into the Origins of Lignocellulose Decay Capabilities.</title>
        <authorList>
            <person name="Nagy L.G."/>
            <person name="Riley R."/>
            <person name="Tritt A."/>
            <person name="Adam C."/>
            <person name="Daum C."/>
            <person name="Floudas D."/>
            <person name="Sun H."/>
            <person name="Yadav J.S."/>
            <person name="Pangilinan J."/>
            <person name="Larsson K.H."/>
            <person name="Matsuura K."/>
            <person name="Barry K."/>
            <person name="Labutti K."/>
            <person name="Kuo R."/>
            <person name="Ohm R.A."/>
            <person name="Bhattacharya S.S."/>
            <person name="Shirouzu T."/>
            <person name="Yoshinaga Y."/>
            <person name="Martin F.M."/>
            <person name="Grigoriev I.V."/>
            <person name="Hibbett D.S."/>
        </authorList>
    </citation>
    <scope>NUCLEOTIDE SEQUENCE [LARGE SCALE GENOMIC DNA]</scope>
    <source>
        <strain evidence="10 11">HHB14362 ss-1</strain>
    </source>
</reference>
<dbReference type="Pfam" id="PF00067">
    <property type="entry name" value="p450"/>
    <property type="match status" value="1"/>
</dbReference>
<dbReference type="PANTHER" id="PTHR24305:SF187">
    <property type="entry name" value="P450, PUTATIVE (EUROFUNG)-RELATED"/>
    <property type="match status" value="1"/>
</dbReference>
<keyword evidence="9" id="KW-0812">Transmembrane</keyword>
<evidence type="ECO:0000256" key="4">
    <source>
        <dbReference type="ARBA" id="ARBA00022723"/>
    </source>
</evidence>
<protein>
    <submittedName>
        <fullName evidence="10">Cytochrome P450</fullName>
    </submittedName>
</protein>
<evidence type="ECO:0000256" key="8">
    <source>
        <dbReference type="PIRSR" id="PIRSR602401-1"/>
    </source>
</evidence>